<dbReference type="Proteomes" id="UP001152320">
    <property type="component" value="Chromosome 18"/>
</dbReference>
<feature type="coiled-coil region" evidence="1">
    <location>
        <begin position="191"/>
        <end position="218"/>
    </location>
</feature>
<reference evidence="3" key="1">
    <citation type="submission" date="2021-10" db="EMBL/GenBank/DDBJ databases">
        <title>Tropical sea cucumber genome reveals ecological adaptation and Cuvierian tubules defense mechanism.</title>
        <authorList>
            <person name="Chen T."/>
        </authorList>
    </citation>
    <scope>NUCLEOTIDE SEQUENCE</scope>
    <source>
        <strain evidence="3">Nanhai2018</strain>
        <tissue evidence="3">Muscle</tissue>
    </source>
</reference>
<keyword evidence="1" id="KW-0175">Coiled coil</keyword>
<feature type="region of interest" description="Disordered" evidence="2">
    <location>
        <begin position="1"/>
        <end position="31"/>
    </location>
</feature>
<comment type="caution">
    <text evidence="3">The sequence shown here is derived from an EMBL/GenBank/DDBJ whole genome shotgun (WGS) entry which is preliminary data.</text>
</comment>
<sequence length="257" mass="29243">MPFHNPPTCPQHFASQNGPPAPGGTHTSTRLSTLRRPISTASSKHLPETPTQPITITITRRAICHQEQLFSFEAMKRTLAYLVSPEEFEELRKYFGVTEEIIQRRLEAGNEDKTKKLSDKQKTVRKMKCLLTVIEEKGHLNHYNVDELTDAVSTLGDEIRISDLNGPMEGYSLHSIVGNMKIMRTEMMNRQKAWEDERNQLSSKLETAESKVKATNKTTSLEKASTNLYSLKIIRCRHIQREAECDNTSRMAQSLSL</sequence>
<protein>
    <submittedName>
        <fullName evidence="3">Uncharacterized protein</fullName>
    </submittedName>
</protein>
<evidence type="ECO:0000313" key="4">
    <source>
        <dbReference type="Proteomes" id="UP001152320"/>
    </source>
</evidence>
<evidence type="ECO:0000256" key="2">
    <source>
        <dbReference type="SAM" id="MobiDB-lite"/>
    </source>
</evidence>
<gene>
    <name evidence="3" type="ORF">HOLleu_35237</name>
</gene>
<dbReference type="EMBL" id="JAIZAY010000018">
    <property type="protein sequence ID" value="KAJ8025122.1"/>
    <property type="molecule type" value="Genomic_DNA"/>
</dbReference>
<organism evidence="3 4">
    <name type="scientific">Holothuria leucospilota</name>
    <name type="common">Black long sea cucumber</name>
    <name type="synonym">Mertensiothuria leucospilota</name>
    <dbReference type="NCBI Taxonomy" id="206669"/>
    <lineage>
        <taxon>Eukaryota</taxon>
        <taxon>Metazoa</taxon>
        <taxon>Echinodermata</taxon>
        <taxon>Eleutherozoa</taxon>
        <taxon>Echinozoa</taxon>
        <taxon>Holothuroidea</taxon>
        <taxon>Aspidochirotacea</taxon>
        <taxon>Aspidochirotida</taxon>
        <taxon>Holothuriidae</taxon>
        <taxon>Holothuria</taxon>
    </lineage>
</organism>
<name>A0A9Q0YRN3_HOLLE</name>
<proteinExistence type="predicted"/>
<accession>A0A9Q0YRN3</accession>
<evidence type="ECO:0000313" key="3">
    <source>
        <dbReference type="EMBL" id="KAJ8025122.1"/>
    </source>
</evidence>
<dbReference type="AlphaFoldDB" id="A0A9Q0YRN3"/>
<keyword evidence="4" id="KW-1185">Reference proteome</keyword>
<evidence type="ECO:0000256" key="1">
    <source>
        <dbReference type="SAM" id="Coils"/>
    </source>
</evidence>